<dbReference type="PIRSF" id="PIRSF036492">
    <property type="entry name" value="ALDH"/>
    <property type="match status" value="1"/>
</dbReference>
<dbReference type="InterPro" id="IPR016163">
    <property type="entry name" value="Ald_DH_C"/>
</dbReference>
<sequence length="482" mass="52931">MSNLEFHTNDKISQAHKDLRQTFLKGTTLPLEFRRHQLLQVARLAQEKQEAILSALEADLGRHPVEAYLPEIGPIVASALGAVQCLDDWARPENPHISEQWRSNWNTTIHKAPKGVVVIISPWNYPWIITFGPLIGAIAAGCTVLIKPSEHSPACAKLMQDLVSEYLDPRAFRVVQGAVDETAHILSLKWDHIFFTGSTRVGRIVAEAAGKNLTPVTLELGGQCPVFVDGKNTNLSLAAKRILWGKQQNAGQVCVAPNHVFVEKEFEGKLVSAFGEAAKSFWPDGALDAKSNLARIVNKGHFKHLQSLLARTKGLIKGGKTEGLRMEPTFVHNLNVPTDDVLMTSEIFGPILPIISVNSVDEAIENIRSGPTPLVLYVFTEDQEVKNKFIQQTQSGQLIFQETFGQLAVPEIPFGGQGDSGYGAYLGKYSFDTFTHLRGSIDVPLIPEVDAAMALKYPPYNPGSEAFAKYNANLPIPDKSQS</sequence>
<comment type="similarity">
    <text evidence="1 3">Belongs to the aldehyde dehydrogenase family.</text>
</comment>
<name>A0A0C9VLW1_9AGAM</name>
<evidence type="ECO:0000256" key="4">
    <source>
        <dbReference type="PIRSR" id="PIRSR036492-1"/>
    </source>
</evidence>
<evidence type="ECO:0000256" key="3">
    <source>
        <dbReference type="PIRNR" id="PIRNR036492"/>
    </source>
</evidence>
<dbReference type="InterPro" id="IPR015590">
    <property type="entry name" value="Aldehyde_DH_dom"/>
</dbReference>
<dbReference type="Pfam" id="PF00171">
    <property type="entry name" value="Aldedh"/>
    <property type="match status" value="1"/>
</dbReference>
<evidence type="ECO:0000259" key="5">
    <source>
        <dbReference type="Pfam" id="PF00171"/>
    </source>
</evidence>
<protein>
    <recommendedName>
        <fullName evidence="3">Aldehyde dehydrogenase</fullName>
    </recommendedName>
</protein>
<proteinExistence type="inferred from homology"/>
<feature type="active site" evidence="4">
    <location>
        <position position="219"/>
    </location>
</feature>
<dbReference type="FunFam" id="3.40.605.10:FF:000004">
    <property type="entry name" value="Aldehyde dehydrogenase"/>
    <property type="match status" value="1"/>
</dbReference>
<evidence type="ECO:0000256" key="1">
    <source>
        <dbReference type="ARBA" id="ARBA00009986"/>
    </source>
</evidence>
<dbReference type="PANTHER" id="PTHR43570">
    <property type="entry name" value="ALDEHYDE DEHYDROGENASE"/>
    <property type="match status" value="1"/>
</dbReference>
<dbReference type="PANTHER" id="PTHR43570:SF16">
    <property type="entry name" value="ALDEHYDE DEHYDROGENASE TYPE III, ISOFORM Q"/>
    <property type="match status" value="1"/>
</dbReference>
<dbReference type="AlphaFoldDB" id="A0A0C9VLW1"/>
<accession>A0A0C9VLW1</accession>
<dbReference type="Gene3D" id="3.40.309.10">
    <property type="entry name" value="Aldehyde Dehydrogenase, Chain A, domain 2"/>
    <property type="match status" value="1"/>
</dbReference>
<dbReference type="Proteomes" id="UP000053820">
    <property type="component" value="Unassembled WGS sequence"/>
</dbReference>
<dbReference type="OrthoDB" id="440325at2759"/>
<dbReference type="Gene3D" id="3.40.605.10">
    <property type="entry name" value="Aldehyde Dehydrogenase, Chain A, domain 1"/>
    <property type="match status" value="1"/>
</dbReference>
<dbReference type="InterPro" id="IPR016162">
    <property type="entry name" value="Ald_DH_N"/>
</dbReference>
<dbReference type="InterPro" id="IPR016161">
    <property type="entry name" value="Ald_DH/histidinol_DH"/>
</dbReference>
<dbReference type="InterPro" id="IPR012394">
    <property type="entry name" value="Aldehyde_DH_NAD(P)"/>
</dbReference>
<evidence type="ECO:0000313" key="6">
    <source>
        <dbReference type="EMBL" id="KIJ58600.1"/>
    </source>
</evidence>
<dbReference type="SUPFAM" id="SSF53720">
    <property type="entry name" value="ALDH-like"/>
    <property type="match status" value="1"/>
</dbReference>
<dbReference type="HOGENOM" id="CLU_005391_3_1_1"/>
<dbReference type="GO" id="GO:0004029">
    <property type="term" value="F:aldehyde dehydrogenase (NAD+) activity"/>
    <property type="evidence" value="ECO:0007669"/>
    <property type="project" value="TreeGrafter"/>
</dbReference>
<evidence type="ECO:0000313" key="7">
    <source>
        <dbReference type="Proteomes" id="UP000053820"/>
    </source>
</evidence>
<gene>
    <name evidence="6" type="ORF">HYDPIDRAFT_119415</name>
</gene>
<dbReference type="GO" id="GO:0006081">
    <property type="term" value="P:aldehyde metabolic process"/>
    <property type="evidence" value="ECO:0007669"/>
    <property type="project" value="InterPro"/>
</dbReference>
<keyword evidence="7" id="KW-1185">Reference proteome</keyword>
<dbReference type="GO" id="GO:0005737">
    <property type="term" value="C:cytoplasm"/>
    <property type="evidence" value="ECO:0007669"/>
    <property type="project" value="TreeGrafter"/>
</dbReference>
<keyword evidence="2 3" id="KW-0560">Oxidoreductase</keyword>
<evidence type="ECO:0000256" key="2">
    <source>
        <dbReference type="ARBA" id="ARBA00023002"/>
    </source>
</evidence>
<organism evidence="6 7">
    <name type="scientific">Hydnomerulius pinastri MD-312</name>
    <dbReference type="NCBI Taxonomy" id="994086"/>
    <lineage>
        <taxon>Eukaryota</taxon>
        <taxon>Fungi</taxon>
        <taxon>Dikarya</taxon>
        <taxon>Basidiomycota</taxon>
        <taxon>Agaricomycotina</taxon>
        <taxon>Agaricomycetes</taxon>
        <taxon>Agaricomycetidae</taxon>
        <taxon>Boletales</taxon>
        <taxon>Boletales incertae sedis</taxon>
        <taxon>Leucogyrophana</taxon>
    </lineage>
</organism>
<feature type="active site" evidence="4">
    <location>
        <position position="254"/>
    </location>
</feature>
<feature type="domain" description="Aldehyde dehydrogenase" evidence="5">
    <location>
        <begin position="8"/>
        <end position="437"/>
    </location>
</feature>
<dbReference type="EMBL" id="KN839923">
    <property type="protein sequence ID" value="KIJ58600.1"/>
    <property type="molecule type" value="Genomic_DNA"/>
</dbReference>
<reference evidence="6 7" key="1">
    <citation type="submission" date="2014-04" db="EMBL/GenBank/DDBJ databases">
        <title>Evolutionary Origins and Diversification of the Mycorrhizal Mutualists.</title>
        <authorList>
            <consortium name="DOE Joint Genome Institute"/>
            <consortium name="Mycorrhizal Genomics Consortium"/>
            <person name="Kohler A."/>
            <person name="Kuo A."/>
            <person name="Nagy L.G."/>
            <person name="Floudas D."/>
            <person name="Copeland A."/>
            <person name="Barry K.W."/>
            <person name="Cichocki N."/>
            <person name="Veneault-Fourrey C."/>
            <person name="LaButti K."/>
            <person name="Lindquist E.A."/>
            <person name="Lipzen A."/>
            <person name="Lundell T."/>
            <person name="Morin E."/>
            <person name="Murat C."/>
            <person name="Riley R."/>
            <person name="Ohm R."/>
            <person name="Sun H."/>
            <person name="Tunlid A."/>
            <person name="Henrissat B."/>
            <person name="Grigoriev I.V."/>
            <person name="Hibbett D.S."/>
            <person name="Martin F."/>
        </authorList>
    </citation>
    <scope>NUCLEOTIDE SEQUENCE [LARGE SCALE GENOMIC DNA]</scope>
    <source>
        <strain evidence="6 7">MD-312</strain>
    </source>
</reference>